<dbReference type="Proteomes" id="UP001172082">
    <property type="component" value="Unassembled WGS sequence"/>
</dbReference>
<sequence length="358" mass="41417">MKRRKFIEVLGITTVALSSGFTGISEKKKQYKNWAWLRGGAKSSDQELRDFLLKMKDNHIHGILPSGGNSYYERLGKLCKEVGLEFHAWRWTMNRGGHMKDHPEWYAVSRNGDSVVDKPPYVGYYRWLCPSRPEVKQLLIEDYTTLCKIDGLTGVHLDYVRYCDVILPIALQPKYNLVQDHEMPEFDFCYCEVCRSKFKEEHGTDPLEMEDPTKSKVWRQWRLDQLVEVVNAVADEVHKTGKEISAAVFPTPTIARDLVRQDWERFNLDAFMPMIYFKDYNGDLEWVANVVKEDAKILKKKKAKLYAGLHLGHVRQFGIPKVVETCIENGAQGVTFFMGNSLNDEDWGTFSSVMNELK</sequence>
<accession>A0ABT8KHC4</accession>
<proteinExistence type="predicted"/>
<dbReference type="EMBL" id="JAUJEA010000001">
    <property type="protein sequence ID" value="MDN5200116.1"/>
    <property type="molecule type" value="Genomic_DNA"/>
</dbReference>
<evidence type="ECO:0000313" key="1">
    <source>
        <dbReference type="EMBL" id="MDN5200116.1"/>
    </source>
</evidence>
<keyword evidence="2" id="KW-1185">Reference proteome</keyword>
<protein>
    <recommendedName>
        <fullName evidence="3">Glycosyl hydrolase-like 10 domain-containing protein</fullName>
    </recommendedName>
</protein>
<dbReference type="Gene3D" id="3.20.20.80">
    <property type="entry name" value="Glycosidases"/>
    <property type="match status" value="1"/>
</dbReference>
<dbReference type="RefSeq" id="WP_346750143.1">
    <property type="nucleotide sequence ID" value="NZ_JAUJEA010000001.1"/>
</dbReference>
<dbReference type="PANTHER" id="PTHR43405">
    <property type="entry name" value="GLYCOSYL HYDROLASE DIGH"/>
    <property type="match status" value="1"/>
</dbReference>
<comment type="caution">
    <text evidence="1">The sequence shown here is derived from an EMBL/GenBank/DDBJ whole genome shotgun (WGS) entry which is preliminary data.</text>
</comment>
<gene>
    <name evidence="1" type="ORF">QQ008_02055</name>
</gene>
<dbReference type="InterPro" id="IPR052177">
    <property type="entry name" value="Divisome_Glycosyl_Hydrolase"/>
</dbReference>
<evidence type="ECO:0000313" key="2">
    <source>
        <dbReference type="Proteomes" id="UP001172082"/>
    </source>
</evidence>
<reference evidence="1" key="1">
    <citation type="submission" date="2023-06" db="EMBL/GenBank/DDBJ databases">
        <title>Genomic of Parafulvivirga corallium.</title>
        <authorList>
            <person name="Wang G."/>
        </authorList>
    </citation>
    <scope>NUCLEOTIDE SEQUENCE</scope>
    <source>
        <strain evidence="1">BMA10</strain>
    </source>
</reference>
<organism evidence="1 2">
    <name type="scientific">Splendidivirga corallicola</name>
    <dbReference type="NCBI Taxonomy" id="3051826"/>
    <lineage>
        <taxon>Bacteria</taxon>
        <taxon>Pseudomonadati</taxon>
        <taxon>Bacteroidota</taxon>
        <taxon>Cytophagia</taxon>
        <taxon>Cytophagales</taxon>
        <taxon>Splendidivirgaceae</taxon>
        <taxon>Splendidivirga</taxon>
    </lineage>
</organism>
<name>A0ABT8KHC4_9BACT</name>
<dbReference type="PANTHER" id="PTHR43405:SF1">
    <property type="entry name" value="GLYCOSYL HYDROLASE DIGH"/>
    <property type="match status" value="1"/>
</dbReference>
<evidence type="ECO:0008006" key="3">
    <source>
        <dbReference type="Google" id="ProtNLM"/>
    </source>
</evidence>